<accession>A0AA36IEN2</accession>
<keyword evidence="1" id="KW-1133">Transmembrane helix</keyword>
<name>A0AA36IEN2_9DINO</name>
<protein>
    <submittedName>
        <fullName evidence="2">Uncharacterized protein</fullName>
    </submittedName>
</protein>
<evidence type="ECO:0000256" key="1">
    <source>
        <dbReference type="SAM" id="Phobius"/>
    </source>
</evidence>
<keyword evidence="3" id="KW-1185">Reference proteome</keyword>
<gene>
    <name evidence="2" type="ORF">EVOR1521_LOCUS11956</name>
</gene>
<feature type="transmembrane region" description="Helical" evidence="1">
    <location>
        <begin position="18"/>
        <end position="35"/>
    </location>
</feature>
<sequence>METCAPISGPGACAVPPVTLLALALLLLVTSLLLCHRLHAERGLVDIQELSNELTSARTDAAHSAARAESLHAELTDLRVSLQQREAFLAQVLALRREDGGAGLPAGGVLPQEARTLPMLPVTVSRFDATGSSFAMSGEAEWPVHQDSSVHTTSFPQRMR</sequence>
<keyword evidence="1" id="KW-0812">Transmembrane</keyword>
<organism evidence="2 3">
    <name type="scientific">Effrenium voratum</name>
    <dbReference type="NCBI Taxonomy" id="2562239"/>
    <lineage>
        <taxon>Eukaryota</taxon>
        <taxon>Sar</taxon>
        <taxon>Alveolata</taxon>
        <taxon>Dinophyceae</taxon>
        <taxon>Suessiales</taxon>
        <taxon>Symbiodiniaceae</taxon>
        <taxon>Effrenium</taxon>
    </lineage>
</organism>
<dbReference type="EMBL" id="CAUJNA010001224">
    <property type="protein sequence ID" value="CAJ1385331.1"/>
    <property type="molecule type" value="Genomic_DNA"/>
</dbReference>
<comment type="caution">
    <text evidence="2">The sequence shown here is derived from an EMBL/GenBank/DDBJ whole genome shotgun (WGS) entry which is preliminary data.</text>
</comment>
<evidence type="ECO:0000313" key="2">
    <source>
        <dbReference type="EMBL" id="CAJ1385331.1"/>
    </source>
</evidence>
<dbReference type="AlphaFoldDB" id="A0AA36IEN2"/>
<proteinExistence type="predicted"/>
<reference evidence="2" key="1">
    <citation type="submission" date="2023-08" db="EMBL/GenBank/DDBJ databases">
        <authorList>
            <person name="Chen Y."/>
            <person name="Shah S."/>
            <person name="Dougan E. K."/>
            <person name="Thang M."/>
            <person name="Chan C."/>
        </authorList>
    </citation>
    <scope>NUCLEOTIDE SEQUENCE</scope>
</reference>
<evidence type="ECO:0000313" key="3">
    <source>
        <dbReference type="Proteomes" id="UP001178507"/>
    </source>
</evidence>
<keyword evidence="1" id="KW-0472">Membrane</keyword>
<dbReference type="Proteomes" id="UP001178507">
    <property type="component" value="Unassembled WGS sequence"/>
</dbReference>